<evidence type="ECO:0000313" key="2">
    <source>
        <dbReference type="Proteomes" id="UP000799772"/>
    </source>
</evidence>
<gene>
    <name evidence="1" type="ORF">NA57DRAFT_54545</name>
</gene>
<dbReference type="EMBL" id="ML978124">
    <property type="protein sequence ID" value="KAF2100457.1"/>
    <property type="molecule type" value="Genomic_DNA"/>
</dbReference>
<keyword evidence="2" id="KW-1185">Reference proteome</keyword>
<comment type="caution">
    <text evidence="1">The sequence shown here is derived from an EMBL/GenBank/DDBJ whole genome shotgun (WGS) entry which is preliminary data.</text>
</comment>
<protein>
    <recommendedName>
        <fullName evidence="3">Stc1 domain-containing protein</fullName>
    </recommendedName>
</protein>
<organism evidence="1 2">
    <name type="scientific">Rhizodiscina lignyota</name>
    <dbReference type="NCBI Taxonomy" id="1504668"/>
    <lineage>
        <taxon>Eukaryota</taxon>
        <taxon>Fungi</taxon>
        <taxon>Dikarya</taxon>
        <taxon>Ascomycota</taxon>
        <taxon>Pezizomycotina</taxon>
        <taxon>Dothideomycetes</taxon>
        <taxon>Pleosporomycetidae</taxon>
        <taxon>Aulographales</taxon>
        <taxon>Rhizodiscinaceae</taxon>
        <taxon>Rhizodiscina</taxon>
    </lineage>
</organism>
<dbReference type="Proteomes" id="UP000799772">
    <property type="component" value="Unassembled WGS sequence"/>
</dbReference>
<reference evidence="1" key="1">
    <citation type="journal article" date="2020" name="Stud. Mycol.">
        <title>101 Dothideomycetes genomes: a test case for predicting lifestyles and emergence of pathogens.</title>
        <authorList>
            <person name="Haridas S."/>
            <person name="Albert R."/>
            <person name="Binder M."/>
            <person name="Bloem J."/>
            <person name="Labutti K."/>
            <person name="Salamov A."/>
            <person name="Andreopoulos B."/>
            <person name="Baker S."/>
            <person name="Barry K."/>
            <person name="Bills G."/>
            <person name="Bluhm B."/>
            <person name="Cannon C."/>
            <person name="Castanera R."/>
            <person name="Culley D."/>
            <person name="Daum C."/>
            <person name="Ezra D."/>
            <person name="Gonzalez J."/>
            <person name="Henrissat B."/>
            <person name="Kuo A."/>
            <person name="Liang C."/>
            <person name="Lipzen A."/>
            <person name="Lutzoni F."/>
            <person name="Magnuson J."/>
            <person name="Mondo S."/>
            <person name="Nolan M."/>
            <person name="Ohm R."/>
            <person name="Pangilinan J."/>
            <person name="Park H.-J."/>
            <person name="Ramirez L."/>
            <person name="Alfaro M."/>
            <person name="Sun H."/>
            <person name="Tritt A."/>
            <person name="Yoshinaga Y."/>
            <person name="Zwiers L.-H."/>
            <person name="Turgeon B."/>
            <person name="Goodwin S."/>
            <person name="Spatafora J."/>
            <person name="Crous P."/>
            <person name="Grigoriev I."/>
        </authorList>
    </citation>
    <scope>NUCLEOTIDE SEQUENCE</scope>
    <source>
        <strain evidence="1">CBS 133067</strain>
    </source>
</reference>
<dbReference type="AlphaFoldDB" id="A0A9P4IL51"/>
<sequence>MSNVESFLNQKYIKLITRKTKLLKMVHPSSHVVAALVNHSAAGCCQDIVPKELHFFGDDETLINWSDLPPYPPYPGPSWHPPFRHLCTNKPWSGASAQPIQVCQNLVERPTGASACNKYVCNECNERNRSNYSRIYESLLLGACTKCIKDAKKAHKAGKLTINGSHMCYCPRAVPNVVCEECVNRHAAFFNSSNGPIAEIIQEEHDRRLHLEFRKPRKVNLMRRTRNPPRPKHLHELPPPDVLPPGWVKGRTWESGGTVVPEIPRCIDGRVANHRRARKNGAADVRICIRCSGFVVRNGNPHPLLPTPEK</sequence>
<evidence type="ECO:0008006" key="3">
    <source>
        <dbReference type="Google" id="ProtNLM"/>
    </source>
</evidence>
<name>A0A9P4IL51_9PEZI</name>
<evidence type="ECO:0000313" key="1">
    <source>
        <dbReference type="EMBL" id="KAF2100457.1"/>
    </source>
</evidence>
<proteinExistence type="predicted"/>
<accession>A0A9P4IL51</accession>